<proteinExistence type="predicted"/>
<sequence length="502" mass="56708">MGSTRHSFPLLSFLVFSLCVSATQFNIPRLGTYRRTRIPNDQPKTMSPSKSKDFHTFFYKQTLDHFNYRPDSYTTFRQRYVINFKYWGGANSSAPIFVYFGAEESLDDDLGVIGFLTDNAPPFKALQVYIEHRYYGKSIPFATRKEAMKNASTLGYFSSAQAIADYAAVLLHIKKKYSAEQSPVIVVGGSYGGMLAAWFRLKYPHVALGALASSAPILYFDDIAPKVGYYSIVTKDFKETSESCYETIRKSWNKIDEVASKRNGLLLLSKQFRTCRPLKVNNELKDYLDEIYTEAAQYNDPPNYPVSTICSGINGAAKGTDILSKIFAGVVAYMGNRSCYDMGEYNYPTETNVGWRWQTCSEMVMPIGRGHNDTMFPPAPFDLNSFTKACEDLFGVKPKPHWVTTYYGGQDLKLIFHRFGSNIIFSNGLRDPYSTGGVLENISDSVVAVNTVNGSHCLDILPAKQSDPQWLVVQRKAEIKIIQGWIANYYNDLVDFRDENRA</sequence>
<reference evidence="1 2" key="1">
    <citation type="journal article" date="2023" name="Science">
        <title>Complex scaffold remodeling in plant triterpene biosynthesis.</title>
        <authorList>
            <person name="De La Pena R."/>
            <person name="Hodgson H."/>
            <person name="Liu J.C."/>
            <person name="Stephenson M.J."/>
            <person name="Martin A.C."/>
            <person name="Owen C."/>
            <person name="Harkess A."/>
            <person name="Leebens-Mack J."/>
            <person name="Jimenez L.E."/>
            <person name="Osbourn A."/>
            <person name="Sattely E.S."/>
        </authorList>
    </citation>
    <scope>NUCLEOTIDE SEQUENCE [LARGE SCALE GENOMIC DNA]</scope>
    <source>
        <strain evidence="2">cv. JPN11</strain>
        <tissue evidence="1">Leaf</tissue>
    </source>
</reference>
<name>A0ACC1YMR0_MELAZ</name>
<comment type="caution">
    <text evidence="1">The sequence shown here is derived from an EMBL/GenBank/DDBJ whole genome shotgun (WGS) entry which is preliminary data.</text>
</comment>
<keyword evidence="1" id="KW-0645">Protease</keyword>
<evidence type="ECO:0000313" key="1">
    <source>
        <dbReference type="EMBL" id="KAJ4724985.1"/>
    </source>
</evidence>
<gene>
    <name evidence="1" type="ORF">OWV82_003916</name>
</gene>
<organism evidence="1 2">
    <name type="scientific">Melia azedarach</name>
    <name type="common">Chinaberry tree</name>
    <dbReference type="NCBI Taxonomy" id="155640"/>
    <lineage>
        <taxon>Eukaryota</taxon>
        <taxon>Viridiplantae</taxon>
        <taxon>Streptophyta</taxon>
        <taxon>Embryophyta</taxon>
        <taxon>Tracheophyta</taxon>
        <taxon>Spermatophyta</taxon>
        <taxon>Magnoliopsida</taxon>
        <taxon>eudicotyledons</taxon>
        <taxon>Gunneridae</taxon>
        <taxon>Pentapetalae</taxon>
        <taxon>rosids</taxon>
        <taxon>malvids</taxon>
        <taxon>Sapindales</taxon>
        <taxon>Meliaceae</taxon>
        <taxon>Melia</taxon>
    </lineage>
</organism>
<protein>
    <submittedName>
        <fullName evidence="1">Lysosomal Pro-X carboxypeptidase</fullName>
    </submittedName>
</protein>
<keyword evidence="1" id="KW-0121">Carboxypeptidase</keyword>
<accession>A0ACC1YMR0</accession>
<keyword evidence="1" id="KW-0378">Hydrolase</keyword>
<evidence type="ECO:0000313" key="2">
    <source>
        <dbReference type="Proteomes" id="UP001164539"/>
    </source>
</evidence>
<keyword evidence="2" id="KW-1185">Reference proteome</keyword>
<dbReference type="Proteomes" id="UP001164539">
    <property type="component" value="Chromosome 2"/>
</dbReference>
<dbReference type="EMBL" id="CM051395">
    <property type="protein sequence ID" value="KAJ4724985.1"/>
    <property type="molecule type" value="Genomic_DNA"/>
</dbReference>